<feature type="signal peptide" evidence="2">
    <location>
        <begin position="1"/>
        <end position="24"/>
    </location>
</feature>
<comment type="caution">
    <text evidence="3">The sequence shown here is derived from an EMBL/GenBank/DDBJ whole genome shotgun (WGS) entry which is preliminary data.</text>
</comment>
<evidence type="ECO:0008006" key="5">
    <source>
        <dbReference type="Google" id="ProtNLM"/>
    </source>
</evidence>
<gene>
    <name evidence="3" type="ORF">ACFQZI_07565</name>
</gene>
<evidence type="ECO:0000313" key="4">
    <source>
        <dbReference type="Proteomes" id="UP001597073"/>
    </source>
</evidence>
<feature type="compositionally biased region" description="Low complexity" evidence="1">
    <location>
        <begin position="147"/>
        <end position="161"/>
    </location>
</feature>
<dbReference type="RefSeq" id="WP_377140582.1">
    <property type="nucleotide sequence ID" value="NZ_JBHTIA010000003.1"/>
</dbReference>
<dbReference type="Proteomes" id="UP001597073">
    <property type="component" value="Unassembled WGS sequence"/>
</dbReference>
<keyword evidence="2" id="KW-0732">Signal</keyword>
<sequence length="199" mass="22663">MKKLLFGCLAAMFMLAASVTRSKAQVSVNVNIGTWTPPVEYADANYYYLPDVNSYYYAPTRQYIYLNGNNWIWRNSLPPRYNYYNINNGYKVAVYRPNPYRYYSSDRVRYARYRGAGHGIIRDRYYRPRTVVVNRNHYVNLPVRVINRGPGRGPNHNWNRGPGRGPGRDWGHGPSKGPQHGHGPGGPGGHGHGGGHGRH</sequence>
<organism evidence="3 4">
    <name type="scientific">Mucilaginibacter lutimaris</name>
    <dbReference type="NCBI Taxonomy" id="931629"/>
    <lineage>
        <taxon>Bacteria</taxon>
        <taxon>Pseudomonadati</taxon>
        <taxon>Bacteroidota</taxon>
        <taxon>Sphingobacteriia</taxon>
        <taxon>Sphingobacteriales</taxon>
        <taxon>Sphingobacteriaceae</taxon>
        <taxon>Mucilaginibacter</taxon>
    </lineage>
</organism>
<proteinExistence type="predicted"/>
<dbReference type="EMBL" id="JBHTIA010000003">
    <property type="protein sequence ID" value="MFD0764708.1"/>
    <property type="molecule type" value="Genomic_DNA"/>
</dbReference>
<feature type="region of interest" description="Disordered" evidence="1">
    <location>
        <begin position="145"/>
        <end position="199"/>
    </location>
</feature>
<evidence type="ECO:0000256" key="1">
    <source>
        <dbReference type="SAM" id="MobiDB-lite"/>
    </source>
</evidence>
<reference evidence="4" key="1">
    <citation type="journal article" date="2019" name="Int. J. Syst. Evol. Microbiol.">
        <title>The Global Catalogue of Microorganisms (GCM) 10K type strain sequencing project: providing services to taxonomists for standard genome sequencing and annotation.</title>
        <authorList>
            <consortium name="The Broad Institute Genomics Platform"/>
            <consortium name="The Broad Institute Genome Sequencing Center for Infectious Disease"/>
            <person name="Wu L."/>
            <person name="Ma J."/>
        </authorList>
    </citation>
    <scope>NUCLEOTIDE SEQUENCE [LARGE SCALE GENOMIC DNA]</scope>
    <source>
        <strain evidence="4">CCUG 60742</strain>
    </source>
</reference>
<protein>
    <recommendedName>
        <fullName evidence="5">DUF3300 domain-containing protein</fullName>
    </recommendedName>
</protein>
<evidence type="ECO:0000313" key="3">
    <source>
        <dbReference type="EMBL" id="MFD0764708.1"/>
    </source>
</evidence>
<accession>A0ABW2ZES3</accession>
<feature type="chain" id="PRO_5046322076" description="DUF3300 domain-containing protein" evidence="2">
    <location>
        <begin position="25"/>
        <end position="199"/>
    </location>
</feature>
<evidence type="ECO:0000256" key="2">
    <source>
        <dbReference type="SAM" id="SignalP"/>
    </source>
</evidence>
<name>A0ABW2ZES3_9SPHI</name>
<feature type="compositionally biased region" description="Gly residues" evidence="1">
    <location>
        <begin position="180"/>
        <end position="192"/>
    </location>
</feature>
<keyword evidence="4" id="KW-1185">Reference proteome</keyword>